<dbReference type="Proteomes" id="UP001329430">
    <property type="component" value="Chromosome 7"/>
</dbReference>
<dbReference type="AlphaFoldDB" id="A0AAN7ZCR6"/>
<accession>A0AAN7ZCR6</accession>
<protein>
    <submittedName>
        <fullName evidence="2">Uncharacterized protein</fullName>
    </submittedName>
</protein>
<gene>
    <name evidence="2" type="ORF">RI129_009952</name>
</gene>
<feature type="coiled-coil region" evidence="1">
    <location>
        <begin position="41"/>
        <end position="75"/>
    </location>
</feature>
<name>A0AAN7ZCR6_9COLE</name>
<dbReference type="InterPro" id="IPR004244">
    <property type="entry name" value="Transposase_22"/>
</dbReference>
<keyword evidence="3" id="KW-1185">Reference proteome</keyword>
<evidence type="ECO:0000256" key="1">
    <source>
        <dbReference type="SAM" id="Coils"/>
    </source>
</evidence>
<evidence type="ECO:0000313" key="3">
    <source>
        <dbReference type="Proteomes" id="UP001329430"/>
    </source>
</evidence>
<dbReference type="Gene3D" id="3.30.70.1820">
    <property type="entry name" value="L1 transposable element, RRM domain"/>
    <property type="match status" value="1"/>
</dbReference>
<keyword evidence="1" id="KW-0175">Coiled coil</keyword>
<proteinExistence type="predicted"/>
<dbReference type="EMBL" id="JAVRBK010000007">
    <property type="protein sequence ID" value="KAK5641405.1"/>
    <property type="molecule type" value="Genomic_DNA"/>
</dbReference>
<comment type="caution">
    <text evidence="2">The sequence shown here is derived from an EMBL/GenBank/DDBJ whole genome shotgun (WGS) entry which is preliminary data.</text>
</comment>
<reference evidence="2 3" key="1">
    <citation type="journal article" date="2024" name="Insects">
        <title>An Improved Chromosome-Level Genome Assembly of the Firefly Pyrocoelia pectoralis.</title>
        <authorList>
            <person name="Fu X."/>
            <person name="Meyer-Rochow V.B."/>
            <person name="Ballantyne L."/>
            <person name="Zhu X."/>
        </authorList>
    </citation>
    <scope>NUCLEOTIDE SEQUENCE [LARGE SCALE GENOMIC DNA]</scope>
    <source>
        <strain evidence="2">XCY_ONT2</strain>
    </source>
</reference>
<evidence type="ECO:0000313" key="2">
    <source>
        <dbReference type="EMBL" id="KAK5641405.1"/>
    </source>
</evidence>
<sequence>MVLTQSQVQDVQGLITKTIQSLCSDKDFLKSIADNVATIVNNNLKKIFVEQNEIINSLKQEVATLNLQQKALVKENMNIKSNLEELQQYSRRNGIRVFGIKEQSNEDTDKLLLDLFKNKLHLDVDISCIDRSHRVGSNTGRGRHIIAKFVSYRDRNKVFQNKKFLKGSGITITEDLVKSRLSVYKLAQNKFKRENVWTMDGRIFVKYADKKHVICCEDDLVKVAS</sequence>
<organism evidence="2 3">
    <name type="scientific">Pyrocoelia pectoralis</name>
    <dbReference type="NCBI Taxonomy" id="417401"/>
    <lineage>
        <taxon>Eukaryota</taxon>
        <taxon>Metazoa</taxon>
        <taxon>Ecdysozoa</taxon>
        <taxon>Arthropoda</taxon>
        <taxon>Hexapoda</taxon>
        <taxon>Insecta</taxon>
        <taxon>Pterygota</taxon>
        <taxon>Neoptera</taxon>
        <taxon>Endopterygota</taxon>
        <taxon>Coleoptera</taxon>
        <taxon>Polyphaga</taxon>
        <taxon>Elateriformia</taxon>
        <taxon>Elateroidea</taxon>
        <taxon>Lampyridae</taxon>
        <taxon>Lampyrinae</taxon>
        <taxon>Pyrocoelia</taxon>
    </lineage>
</organism>
<dbReference type="PANTHER" id="PTHR11505">
    <property type="entry name" value="L1 TRANSPOSABLE ELEMENT-RELATED"/>
    <property type="match status" value="1"/>
</dbReference>